<dbReference type="RefSeq" id="WP_344387151.1">
    <property type="nucleotide sequence ID" value="NZ_BAAASJ010000004.1"/>
</dbReference>
<name>A0ABP6CQJ8_9ACTN</name>
<reference evidence="2" key="1">
    <citation type="journal article" date="2019" name="Int. J. Syst. Evol. Microbiol.">
        <title>The Global Catalogue of Microorganisms (GCM) 10K type strain sequencing project: providing services to taxonomists for standard genome sequencing and annotation.</title>
        <authorList>
            <consortium name="The Broad Institute Genomics Platform"/>
            <consortium name="The Broad Institute Genome Sequencing Center for Infectious Disease"/>
            <person name="Wu L."/>
            <person name="Ma J."/>
        </authorList>
    </citation>
    <scope>NUCLEOTIDE SEQUENCE [LARGE SCALE GENOMIC DNA]</scope>
    <source>
        <strain evidence="2">JCM 4524</strain>
    </source>
</reference>
<organism evidence="1 2">
    <name type="scientific">Streptomyces vastus</name>
    <dbReference type="NCBI Taxonomy" id="285451"/>
    <lineage>
        <taxon>Bacteria</taxon>
        <taxon>Bacillati</taxon>
        <taxon>Actinomycetota</taxon>
        <taxon>Actinomycetes</taxon>
        <taxon>Kitasatosporales</taxon>
        <taxon>Streptomycetaceae</taxon>
        <taxon>Streptomyces</taxon>
    </lineage>
</organism>
<dbReference type="Proteomes" id="UP001500151">
    <property type="component" value="Unassembled WGS sequence"/>
</dbReference>
<dbReference type="EMBL" id="BAAASJ010000004">
    <property type="protein sequence ID" value="GAA2621284.1"/>
    <property type="molecule type" value="Genomic_DNA"/>
</dbReference>
<evidence type="ECO:0008006" key="3">
    <source>
        <dbReference type="Google" id="ProtNLM"/>
    </source>
</evidence>
<gene>
    <name evidence="1" type="ORF">GCM10010307_05070</name>
</gene>
<evidence type="ECO:0000313" key="2">
    <source>
        <dbReference type="Proteomes" id="UP001500151"/>
    </source>
</evidence>
<sequence>MSERTHRALPTSGLLSSCLDPEETDCEFPDGSANVNTPPVQPTKLVTQEERELVSHWLLAATDDRDLARKQWAEQEIALLACGGIFAAVRIPALLVWAAAGTDELPEVDDFLRKTLYGGPVFMDIHAHQYYLLVPASTAWRWNDRDFPGVACLGRDHYLGVPAIRHTTPRGRSYWCVPLDSPAELCTYRNVEVLIRAGIRARRIEGIGR</sequence>
<comment type="caution">
    <text evidence="1">The sequence shown here is derived from an EMBL/GenBank/DDBJ whole genome shotgun (WGS) entry which is preliminary data.</text>
</comment>
<keyword evidence="2" id="KW-1185">Reference proteome</keyword>
<evidence type="ECO:0000313" key="1">
    <source>
        <dbReference type="EMBL" id="GAA2621284.1"/>
    </source>
</evidence>
<dbReference type="PROSITE" id="PS51257">
    <property type="entry name" value="PROKAR_LIPOPROTEIN"/>
    <property type="match status" value="1"/>
</dbReference>
<protein>
    <recommendedName>
        <fullName evidence="3">DNA primase/polymerase bifunctional N-terminal domain-containing protein</fullName>
    </recommendedName>
</protein>
<accession>A0ABP6CQJ8</accession>
<proteinExistence type="predicted"/>